<dbReference type="InterPro" id="IPR002123">
    <property type="entry name" value="Plipid/glycerol_acylTrfase"/>
</dbReference>
<dbReference type="AlphaFoldDB" id="A0A7X8TKM0"/>
<keyword evidence="6" id="KW-1185">Reference proteome</keyword>
<keyword evidence="1 5" id="KW-0808">Transferase</keyword>
<evidence type="ECO:0000313" key="6">
    <source>
        <dbReference type="Proteomes" id="UP000523139"/>
    </source>
</evidence>
<dbReference type="PANTHER" id="PTHR10434:SF55">
    <property type="entry name" value="POSSIBLE ACYLTRANSFERASE"/>
    <property type="match status" value="1"/>
</dbReference>
<evidence type="ECO:0000256" key="2">
    <source>
        <dbReference type="ARBA" id="ARBA00023315"/>
    </source>
</evidence>
<name>A0A7X8TKM0_9MICC</name>
<evidence type="ECO:0000313" key="5">
    <source>
        <dbReference type="EMBL" id="NLS10536.1"/>
    </source>
</evidence>
<organism evidence="5 6">
    <name type="scientific">Nesterenkonia sedimenti</name>
    <dbReference type="NCBI Taxonomy" id="1463632"/>
    <lineage>
        <taxon>Bacteria</taxon>
        <taxon>Bacillati</taxon>
        <taxon>Actinomycetota</taxon>
        <taxon>Actinomycetes</taxon>
        <taxon>Micrococcales</taxon>
        <taxon>Micrococcaceae</taxon>
        <taxon>Nesterenkonia</taxon>
    </lineage>
</organism>
<dbReference type="GO" id="GO:0005886">
    <property type="term" value="C:plasma membrane"/>
    <property type="evidence" value="ECO:0007669"/>
    <property type="project" value="TreeGrafter"/>
</dbReference>
<dbReference type="Proteomes" id="UP000523139">
    <property type="component" value="Unassembled WGS sequence"/>
</dbReference>
<evidence type="ECO:0000256" key="3">
    <source>
        <dbReference type="SAM" id="MobiDB-lite"/>
    </source>
</evidence>
<dbReference type="SMART" id="SM00563">
    <property type="entry name" value="PlsC"/>
    <property type="match status" value="1"/>
</dbReference>
<dbReference type="RefSeq" id="WP_168888021.1">
    <property type="nucleotide sequence ID" value="NZ_JABAHY010000011.1"/>
</dbReference>
<dbReference type="CDD" id="cd07989">
    <property type="entry name" value="LPLAT_AGPAT-like"/>
    <property type="match status" value="1"/>
</dbReference>
<accession>A0A7X8TKM0</accession>
<gene>
    <name evidence="5" type="ORF">HGQ17_11150</name>
</gene>
<dbReference type="EMBL" id="JABAHY010000011">
    <property type="protein sequence ID" value="NLS10536.1"/>
    <property type="molecule type" value="Genomic_DNA"/>
</dbReference>
<protein>
    <submittedName>
        <fullName evidence="5">1-acyl-sn-glycerol-3-phosphate acyltransferase</fullName>
    </submittedName>
</protein>
<feature type="region of interest" description="Disordered" evidence="3">
    <location>
        <begin position="215"/>
        <end position="258"/>
    </location>
</feature>
<sequence length="258" mass="28791">MLRRRRQLRWHFTAGIVRPAMNLILGKRWQGAENLPAGGFIAVANHISELDPLAVGHAVYSAGYTPHFLAKESLFRVPGLGAVCRGLKQIPVARDDRQAANHSLEVAREALSEDGAILIYPEGTLTRDPDGWPMRCKSGAARLALTTGVPLVPITHWGVQDVLPSYSKVPRLLPRRKYTLSVGKAIDLEDLRKKPLTRTVLAEATQRVEQALTDGVAALRGETPPEDIWDRGLNQRVPRDQLKERARQQEREEEEGRE</sequence>
<dbReference type="GO" id="GO:0003841">
    <property type="term" value="F:1-acylglycerol-3-phosphate O-acyltransferase activity"/>
    <property type="evidence" value="ECO:0007669"/>
    <property type="project" value="TreeGrafter"/>
</dbReference>
<evidence type="ECO:0000259" key="4">
    <source>
        <dbReference type="SMART" id="SM00563"/>
    </source>
</evidence>
<proteinExistence type="predicted"/>
<dbReference type="GO" id="GO:0006654">
    <property type="term" value="P:phosphatidic acid biosynthetic process"/>
    <property type="evidence" value="ECO:0007669"/>
    <property type="project" value="TreeGrafter"/>
</dbReference>
<keyword evidence="2 5" id="KW-0012">Acyltransferase</keyword>
<reference evidence="5 6" key="1">
    <citation type="submission" date="2020-04" db="EMBL/GenBank/DDBJ databases">
        <title>Nesterenkonia sp. nov., isolated from marine sediment.</title>
        <authorList>
            <person name="Zhang G."/>
        </authorList>
    </citation>
    <scope>NUCLEOTIDE SEQUENCE [LARGE SCALE GENOMIC DNA]</scope>
    <source>
        <strain evidence="5 6">MY13</strain>
    </source>
</reference>
<feature type="domain" description="Phospholipid/glycerol acyltransferase" evidence="4">
    <location>
        <begin position="40"/>
        <end position="159"/>
    </location>
</feature>
<dbReference type="PANTHER" id="PTHR10434">
    <property type="entry name" value="1-ACYL-SN-GLYCEROL-3-PHOSPHATE ACYLTRANSFERASE"/>
    <property type="match status" value="1"/>
</dbReference>
<dbReference type="SUPFAM" id="SSF69593">
    <property type="entry name" value="Glycerol-3-phosphate (1)-acyltransferase"/>
    <property type="match status" value="1"/>
</dbReference>
<comment type="caution">
    <text evidence="5">The sequence shown here is derived from an EMBL/GenBank/DDBJ whole genome shotgun (WGS) entry which is preliminary data.</text>
</comment>
<evidence type="ECO:0000256" key="1">
    <source>
        <dbReference type="ARBA" id="ARBA00022679"/>
    </source>
</evidence>
<dbReference type="Pfam" id="PF01553">
    <property type="entry name" value="Acyltransferase"/>
    <property type="match status" value="1"/>
</dbReference>
<feature type="compositionally biased region" description="Basic and acidic residues" evidence="3">
    <location>
        <begin position="237"/>
        <end position="258"/>
    </location>
</feature>